<keyword evidence="3" id="KW-0804">Transcription</keyword>
<proteinExistence type="predicted"/>
<reference evidence="5" key="1">
    <citation type="submission" date="2021-11" db="EMBL/GenBank/DDBJ databases">
        <title>Description of novel Chryseobacterium species.</title>
        <authorList>
            <person name="Saticioglu I.B."/>
            <person name="Ay H."/>
            <person name="Altun S."/>
            <person name="Duman M."/>
        </authorList>
    </citation>
    <scope>NUCLEOTIDE SEQUENCE</scope>
    <source>
        <strain evidence="5">C-17</strain>
    </source>
</reference>
<dbReference type="PROSITE" id="PS01124">
    <property type="entry name" value="HTH_ARAC_FAMILY_2"/>
    <property type="match status" value="1"/>
</dbReference>
<evidence type="ECO:0000313" key="5">
    <source>
        <dbReference type="EMBL" id="MCD1117593.1"/>
    </source>
</evidence>
<evidence type="ECO:0000313" key="6">
    <source>
        <dbReference type="Proteomes" id="UP001108025"/>
    </source>
</evidence>
<dbReference type="InterPro" id="IPR020449">
    <property type="entry name" value="Tscrpt_reg_AraC-type_HTH"/>
</dbReference>
<dbReference type="GO" id="GO:0043565">
    <property type="term" value="F:sequence-specific DNA binding"/>
    <property type="evidence" value="ECO:0007669"/>
    <property type="project" value="InterPro"/>
</dbReference>
<dbReference type="AlphaFoldDB" id="A0A9Q3V4J5"/>
<evidence type="ECO:0000259" key="4">
    <source>
        <dbReference type="PROSITE" id="PS01124"/>
    </source>
</evidence>
<protein>
    <submittedName>
        <fullName evidence="5">AraC family transcriptional regulator</fullName>
    </submittedName>
</protein>
<keyword evidence="1" id="KW-0805">Transcription regulation</keyword>
<dbReference type="SUPFAM" id="SSF51215">
    <property type="entry name" value="Regulatory protein AraC"/>
    <property type="match status" value="1"/>
</dbReference>
<dbReference type="PRINTS" id="PR00032">
    <property type="entry name" value="HTHARAC"/>
</dbReference>
<sequence>MRSIPQFNFYRNKYGINLSIDVVAIQDFKKFIDQKPTHRLSYFDLTFIVSGNEELVINDSKLSVKRGDIVCAIPGQVWSWQENTKLEGYALVFEENFLLSFFKDRFFLRNLSYLQIHRTSPVVTANENDFEMLLQYLDTIKSEILKKNDCNKDILRALLYLVLSLLGNCDSKILEKAEHKKGIITDRYMESFTSLVEANFMHQRELKFYADKLFITTNYLNKITKEVLGSTAKKYISDKVIQESKNLLHYTSLSILEISSKLNYETSSYFIRMFRKHTGMTPKEYRNSEAK</sequence>
<dbReference type="Gene3D" id="1.10.10.60">
    <property type="entry name" value="Homeodomain-like"/>
    <property type="match status" value="1"/>
</dbReference>
<gene>
    <name evidence="5" type="ORF">LO744_12065</name>
</gene>
<dbReference type="Pfam" id="PF12833">
    <property type="entry name" value="HTH_18"/>
    <property type="match status" value="1"/>
</dbReference>
<keyword evidence="6" id="KW-1185">Reference proteome</keyword>
<evidence type="ECO:0000256" key="2">
    <source>
        <dbReference type="ARBA" id="ARBA00023125"/>
    </source>
</evidence>
<accession>A0A9Q3V4J5</accession>
<dbReference type="RefSeq" id="WP_230669591.1">
    <property type="nucleotide sequence ID" value="NZ_JAJNAY010000001.1"/>
</dbReference>
<evidence type="ECO:0000256" key="3">
    <source>
        <dbReference type="ARBA" id="ARBA00023163"/>
    </source>
</evidence>
<evidence type="ECO:0000256" key="1">
    <source>
        <dbReference type="ARBA" id="ARBA00023015"/>
    </source>
</evidence>
<dbReference type="EMBL" id="JAJNAY010000001">
    <property type="protein sequence ID" value="MCD1117593.1"/>
    <property type="molecule type" value="Genomic_DNA"/>
</dbReference>
<dbReference type="InterPro" id="IPR009057">
    <property type="entry name" value="Homeodomain-like_sf"/>
</dbReference>
<dbReference type="PANTHER" id="PTHR43280">
    <property type="entry name" value="ARAC-FAMILY TRANSCRIPTIONAL REGULATOR"/>
    <property type="match status" value="1"/>
</dbReference>
<dbReference type="InterPro" id="IPR037923">
    <property type="entry name" value="HTH-like"/>
</dbReference>
<dbReference type="InterPro" id="IPR018060">
    <property type="entry name" value="HTH_AraC"/>
</dbReference>
<feature type="domain" description="HTH araC/xylS-type" evidence="4">
    <location>
        <begin position="190"/>
        <end position="288"/>
    </location>
</feature>
<organism evidence="5 6">
    <name type="scientific">Chryseobacterium turcicum</name>
    <dbReference type="NCBI Taxonomy" id="2898076"/>
    <lineage>
        <taxon>Bacteria</taxon>
        <taxon>Pseudomonadati</taxon>
        <taxon>Bacteroidota</taxon>
        <taxon>Flavobacteriia</taxon>
        <taxon>Flavobacteriales</taxon>
        <taxon>Weeksellaceae</taxon>
        <taxon>Chryseobacterium group</taxon>
        <taxon>Chryseobacterium</taxon>
    </lineage>
</organism>
<keyword evidence="2" id="KW-0238">DNA-binding</keyword>
<dbReference type="Proteomes" id="UP001108025">
    <property type="component" value="Unassembled WGS sequence"/>
</dbReference>
<dbReference type="PANTHER" id="PTHR43280:SF32">
    <property type="entry name" value="TRANSCRIPTIONAL REGULATORY PROTEIN"/>
    <property type="match status" value="1"/>
</dbReference>
<comment type="caution">
    <text evidence="5">The sequence shown here is derived from an EMBL/GenBank/DDBJ whole genome shotgun (WGS) entry which is preliminary data.</text>
</comment>
<name>A0A9Q3V4J5_9FLAO</name>
<dbReference type="GO" id="GO:0003700">
    <property type="term" value="F:DNA-binding transcription factor activity"/>
    <property type="evidence" value="ECO:0007669"/>
    <property type="project" value="InterPro"/>
</dbReference>
<dbReference type="SMART" id="SM00342">
    <property type="entry name" value="HTH_ARAC"/>
    <property type="match status" value="1"/>
</dbReference>
<dbReference type="SUPFAM" id="SSF46689">
    <property type="entry name" value="Homeodomain-like"/>
    <property type="match status" value="1"/>
</dbReference>